<feature type="coiled-coil region" evidence="3">
    <location>
        <begin position="33"/>
        <end position="114"/>
    </location>
</feature>
<dbReference type="InterPro" id="IPR009053">
    <property type="entry name" value="Prefoldin"/>
</dbReference>
<dbReference type="AlphaFoldDB" id="A0A9W4TV73"/>
<dbReference type="InterPro" id="IPR002777">
    <property type="entry name" value="PFD_beta-like"/>
</dbReference>
<proteinExistence type="inferred from homology"/>
<evidence type="ECO:0000313" key="4">
    <source>
        <dbReference type="EMBL" id="CAI5756266.1"/>
    </source>
</evidence>
<evidence type="ECO:0000256" key="2">
    <source>
        <dbReference type="ARBA" id="ARBA00023186"/>
    </source>
</evidence>
<dbReference type="GO" id="GO:0006457">
    <property type="term" value="P:protein folding"/>
    <property type="evidence" value="ECO:0007669"/>
    <property type="project" value="InterPro"/>
</dbReference>
<dbReference type="SUPFAM" id="SSF46579">
    <property type="entry name" value="Prefoldin"/>
    <property type="match status" value="1"/>
</dbReference>
<organism evidence="4 5">
    <name type="scientific">Candida verbasci</name>
    <dbReference type="NCBI Taxonomy" id="1227364"/>
    <lineage>
        <taxon>Eukaryota</taxon>
        <taxon>Fungi</taxon>
        <taxon>Dikarya</taxon>
        <taxon>Ascomycota</taxon>
        <taxon>Saccharomycotina</taxon>
        <taxon>Pichiomycetes</taxon>
        <taxon>Debaryomycetaceae</taxon>
        <taxon>Candida/Lodderomyces clade</taxon>
        <taxon>Candida</taxon>
    </lineage>
</organism>
<dbReference type="CDD" id="cd23161">
    <property type="entry name" value="Prefoldin_6"/>
    <property type="match status" value="1"/>
</dbReference>
<evidence type="ECO:0000256" key="1">
    <source>
        <dbReference type="ARBA" id="ARBA00008045"/>
    </source>
</evidence>
<dbReference type="FunFam" id="1.10.287.370:FF:000003">
    <property type="entry name" value="Prefoldin subunit 6"/>
    <property type="match status" value="1"/>
</dbReference>
<dbReference type="EMBL" id="CANTUO010000001">
    <property type="protein sequence ID" value="CAI5756266.1"/>
    <property type="molecule type" value="Genomic_DNA"/>
</dbReference>
<name>A0A9W4TV73_9ASCO</name>
<dbReference type="OrthoDB" id="248120at2759"/>
<dbReference type="GO" id="GO:0051087">
    <property type="term" value="F:protein-folding chaperone binding"/>
    <property type="evidence" value="ECO:0007669"/>
    <property type="project" value="TreeGrafter"/>
</dbReference>
<gene>
    <name evidence="4" type="ORF">CANVERA_P0782</name>
</gene>
<keyword evidence="2" id="KW-0143">Chaperone</keyword>
<dbReference type="PANTHER" id="PTHR21431:SF0">
    <property type="entry name" value="PREFOLDIN SUBUNIT 6"/>
    <property type="match status" value="1"/>
</dbReference>
<evidence type="ECO:0000256" key="3">
    <source>
        <dbReference type="SAM" id="Coils"/>
    </source>
</evidence>
<sequence length="117" mass="13839">MSSDLKSQFEQYSLEFSKLQNSINELITSRSKLETQYQENKIVNEEFETLNEDSKIYKLIGSILLPQDYQDANMNINKRIEFIENEINRVETKIKNEETEMENIRNKLLEVRSKLGA</sequence>
<comment type="caution">
    <text evidence="4">The sequence shown here is derived from an EMBL/GenBank/DDBJ whole genome shotgun (WGS) entry which is preliminary data.</text>
</comment>
<dbReference type="Pfam" id="PF01920">
    <property type="entry name" value="Prefoldin_2"/>
    <property type="match status" value="1"/>
</dbReference>
<reference evidence="4" key="1">
    <citation type="submission" date="2022-12" db="EMBL/GenBank/DDBJ databases">
        <authorList>
            <person name="Brejova B."/>
        </authorList>
    </citation>
    <scope>NUCLEOTIDE SEQUENCE</scope>
</reference>
<dbReference type="Proteomes" id="UP001152885">
    <property type="component" value="Unassembled WGS sequence"/>
</dbReference>
<evidence type="ECO:0000313" key="5">
    <source>
        <dbReference type="Proteomes" id="UP001152885"/>
    </source>
</evidence>
<comment type="similarity">
    <text evidence="1">Belongs to the prefoldin subunit beta family.</text>
</comment>
<dbReference type="GO" id="GO:0051131">
    <property type="term" value="P:chaperone-mediated protein complex assembly"/>
    <property type="evidence" value="ECO:0007669"/>
    <property type="project" value="TreeGrafter"/>
</dbReference>
<dbReference type="GO" id="GO:0005737">
    <property type="term" value="C:cytoplasm"/>
    <property type="evidence" value="ECO:0007669"/>
    <property type="project" value="TreeGrafter"/>
</dbReference>
<evidence type="ECO:0008006" key="6">
    <source>
        <dbReference type="Google" id="ProtNLM"/>
    </source>
</evidence>
<dbReference type="GO" id="GO:0016272">
    <property type="term" value="C:prefoldin complex"/>
    <property type="evidence" value="ECO:0007669"/>
    <property type="project" value="InterPro"/>
</dbReference>
<accession>A0A9W4TV73</accession>
<dbReference type="GO" id="GO:0051082">
    <property type="term" value="F:unfolded protein binding"/>
    <property type="evidence" value="ECO:0007669"/>
    <property type="project" value="InterPro"/>
</dbReference>
<protein>
    <recommendedName>
        <fullName evidence="6">Prefoldin subunit 6</fullName>
    </recommendedName>
</protein>
<dbReference type="Gene3D" id="1.10.287.370">
    <property type="match status" value="1"/>
</dbReference>
<keyword evidence="3" id="KW-0175">Coiled coil</keyword>
<dbReference type="PANTHER" id="PTHR21431">
    <property type="entry name" value="PREFOLDIN SUBUNIT 6"/>
    <property type="match status" value="1"/>
</dbReference>
<keyword evidence="5" id="KW-1185">Reference proteome</keyword>